<dbReference type="STRING" id="1586287.BBK82_39230"/>
<comment type="catalytic activity">
    <reaction evidence="1 12">
        <text>Hydrolysis of terminal, non-reducing beta-D-glucosyl residues with release of beta-D-glucose.</text>
        <dbReference type="EC" id="3.2.1.21"/>
    </reaction>
</comment>
<dbReference type="GO" id="GO:0030245">
    <property type="term" value="P:cellulose catabolic process"/>
    <property type="evidence" value="ECO:0007669"/>
    <property type="project" value="UniProtKB-KW"/>
</dbReference>
<dbReference type="EMBL" id="CP016793">
    <property type="protein sequence ID" value="ANZ41126.1"/>
    <property type="molecule type" value="Genomic_DNA"/>
</dbReference>
<evidence type="ECO:0000256" key="6">
    <source>
        <dbReference type="ARBA" id="ARBA00023277"/>
    </source>
</evidence>
<dbReference type="EC" id="3.2.1.21" evidence="3 12"/>
<dbReference type="InterPro" id="IPR017736">
    <property type="entry name" value="Glyco_hydro_1_beta-glucosidase"/>
</dbReference>
<keyword evidence="6" id="KW-0119">Carbohydrate metabolism</keyword>
<feature type="binding site" evidence="10">
    <location>
        <begin position="416"/>
        <end position="417"/>
    </location>
    <ligand>
        <name>substrate</name>
    </ligand>
</feature>
<evidence type="ECO:0000256" key="7">
    <source>
        <dbReference type="ARBA" id="ARBA00023295"/>
    </source>
</evidence>
<evidence type="ECO:0000256" key="8">
    <source>
        <dbReference type="ARBA" id="ARBA00023326"/>
    </source>
</evidence>
<feature type="binding site" evidence="10">
    <location>
        <position position="120"/>
    </location>
    <ligand>
        <name>substrate</name>
    </ligand>
</feature>
<evidence type="ECO:0000313" key="13">
    <source>
        <dbReference type="EMBL" id="ANZ41126.1"/>
    </source>
</evidence>
<dbReference type="SUPFAM" id="SSF51445">
    <property type="entry name" value="(Trans)glycosidases"/>
    <property type="match status" value="1"/>
</dbReference>
<keyword evidence="14" id="KW-1185">Reference proteome</keyword>
<dbReference type="PANTHER" id="PTHR10353:SF36">
    <property type="entry name" value="LP05116P"/>
    <property type="match status" value="1"/>
</dbReference>
<evidence type="ECO:0000256" key="9">
    <source>
        <dbReference type="PIRSR" id="PIRSR617736-1"/>
    </source>
</evidence>
<reference evidence="13 14" key="1">
    <citation type="submission" date="2016-07" db="EMBL/GenBank/DDBJ databases">
        <title>Complete genome sequence of the Lentzea guizhouensis DHS C013.</title>
        <authorList>
            <person name="Cao C."/>
        </authorList>
    </citation>
    <scope>NUCLEOTIDE SEQUENCE [LARGE SCALE GENOMIC DNA]</scope>
    <source>
        <strain evidence="13 14">DHS C013</strain>
    </source>
</reference>
<evidence type="ECO:0000256" key="5">
    <source>
        <dbReference type="ARBA" id="ARBA00023001"/>
    </source>
</evidence>
<accession>A0A1B2HTR3</accession>
<dbReference type="KEGG" id="led:BBK82_39230"/>
<evidence type="ECO:0000256" key="3">
    <source>
        <dbReference type="ARBA" id="ARBA00012744"/>
    </source>
</evidence>
<proteinExistence type="inferred from homology"/>
<keyword evidence="5" id="KW-0136">Cellulose degradation</keyword>
<dbReference type="InterPro" id="IPR018120">
    <property type="entry name" value="Glyco_hydro_1_AS"/>
</dbReference>
<evidence type="ECO:0000256" key="4">
    <source>
        <dbReference type="ARBA" id="ARBA00022801"/>
    </source>
</evidence>
<dbReference type="PRINTS" id="PR00131">
    <property type="entry name" value="GLHYDRLASE1"/>
</dbReference>
<protein>
    <recommendedName>
        <fullName evidence="3 12">Beta-glucosidase</fullName>
        <ecNumber evidence="3 12">3.2.1.21</ecNumber>
    </recommendedName>
</protein>
<feature type="active site" description="Proton donor" evidence="9">
    <location>
        <position position="165"/>
    </location>
</feature>
<comment type="similarity">
    <text evidence="2 12">Belongs to the glycosyl hydrolase 1 family.</text>
</comment>
<feature type="binding site" evidence="10">
    <location>
        <position position="164"/>
    </location>
    <ligand>
        <name>substrate</name>
    </ligand>
</feature>
<dbReference type="Proteomes" id="UP000093053">
    <property type="component" value="Chromosome"/>
</dbReference>
<dbReference type="InterPro" id="IPR033132">
    <property type="entry name" value="GH_1_N_CS"/>
</dbReference>
<feature type="binding site" evidence="10">
    <location>
        <position position="20"/>
    </location>
    <ligand>
        <name>substrate</name>
    </ligand>
</feature>
<sequence length="459" mass="50617">MENIVFPQGFLWGAATAAFQVEGATGMDGRTDSIWDAFCRVPGKVVGGDCGEPAADHYRRFEQDVAMMADLGLKAYRFSIAWPRVRPDGGEVNPKGLDFYQRLVDTLLAHDIVPWPTLYHWDLPQTLEEQGGWTSRETAYRFADYAAAAVEALGDRVGTWTTLNEPWCSAFLGYAAGVHAPGRTDPKAAVAAVHHLLLGHGLAADAIRAAQPESKVGITLNMYPIIPVDAGDPADLDVARRLDGLQQRIFLDPLLRGEYPADILADLEPYGIHEHIKDGDLDIISAPMDMLGVNYYSEHYVSASPNGSDSAPSPWVGVQHASFPRRDAPRTDMDWEVHPDGLTAVLLRLHHDYPRLPLYITENGAAFRDDFSVNGAIDDVDRTGFIASHLRAAHTAIEAGVDLRGYFCWSLLDNFEWAEGYAKRFGIVHVDYATQARTPKMSARWFSRVARDNALVAVS</sequence>
<dbReference type="InterPro" id="IPR001360">
    <property type="entry name" value="Glyco_hydro_1"/>
</dbReference>
<feature type="binding site" evidence="10">
    <location>
        <position position="409"/>
    </location>
    <ligand>
        <name>substrate</name>
    </ligand>
</feature>
<dbReference type="NCBIfam" id="TIGR03356">
    <property type="entry name" value="BGL"/>
    <property type="match status" value="1"/>
</dbReference>
<keyword evidence="8" id="KW-0624">Polysaccharide degradation</keyword>
<evidence type="ECO:0000256" key="2">
    <source>
        <dbReference type="ARBA" id="ARBA00010838"/>
    </source>
</evidence>
<evidence type="ECO:0000256" key="11">
    <source>
        <dbReference type="PROSITE-ProRule" id="PRU10055"/>
    </source>
</evidence>
<evidence type="ECO:0000313" key="14">
    <source>
        <dbReference type="Proteomes" id="UP000093053"/>
    </source>
</evidence>
<dbReference type="Gene3D" id="3.20.20.80">
    <property type="entry name" value="Glycosidases"/>
    <property type="match status" value="1"/>
</dbReference>
<evidence type="ECO:0000256" key="12">
    <source>
        <dbReference type="RuleBase" id="RU361175"/>
    </source>
</evidence>
<dbReference type="Pfam" id="PF00232">
    <property type="entry name" value="Glyco_hydro_1"/>
    <property type="match status" value="1"/>
</dbReference>
<keyword evidence="7 12" id="KW-0326">Glycosidase</keyword>
<dbReference type="OrthoDB" id="9765195at2"/>
<dbReference type="RefSeq" id="WP_065919463.1">
    <property type="nucleotide sequence ID" value="NZ_CP016793.1"/>
</dbReference>
<dbReference type="AlphaFoldDB" id="A0A1B2HTR3"/>
<evidence type="ECO:0000256" key="10">
    <source>
        <dbReference type="PIRSR" id="PIRSR617736-2"/>
    </source>
</evidence>
<organism evidence="13 14">
    <name type="scientific">Lentzea guizhouensis</name>
    <dbReference type="NCBI Taxonomy" id="1586287"/>
    <lineage>
        <taxon>Bacteria</taxon>
        <taxon>Bacillati</taxon>
        <taxon>Actinomycetota</taxon>
        <taxon>Actinomycetes</taxon>
        <taxon>Pseudonocardiales</taxon>
        <taxon>Pseudonocardiaceae</taxon>
        <taxon>Lentzea</taxon>
    </lineage>
</organism>
<dbReference type="GO" id="GO:0008422">
    <property type="term" value="F:beta-glucosidase activity"/>
    <property type="evidence" value="ECO:0007669"/>
    <property type="project" value="UniProtKB-EC"/>
</dbReference>
<dbReference type="GO" id="GO:0005829">
    <property type="term" value="C:cytosol"/>
    <property type="evidence" value="ECO:0007669"/>
    <property type="project" value="TreeGrafter"/>
</dbReference>
<feature type="binding site" evidence="10">
    <location>
        <position position="296"/>
    </location>
    <ligand>
        <name>substrate</name>
    </ligand>
</feature>
<dbReference type="PROSITE" id="PS00653">
    <property type="entry name" value="GLYCOSYL_HYDROL_F1_2"/>
    <property type="match status" value="1"/>
</dbReference>
<dbReference type="PANTHER" id="PTHR10353">
    <property type="entry name" value="GLYCOSYL HYDROLASE"/>
    <property type="match status" value="1"/>
</dbReference>
<dbReference type="FunFam" id="3.20.20.80:FF:000004">
    <property type="entry name" value="Beta-glucosidase 6-phospho-beta-glucosidase"/>
    <property type="match status" value="1"/>
</dbReference>
<dbReference type="PROSITE" id="PS00572">
    <property type="entry name" value="GLYCOSYL_HYDROL_F1_1"/>
    <property type="match status" value="1"/>
</dbReference>
<keyword evidence="4 12" id="KW-0378">Hydrolase</keyword>
<gene>
    <name evidence="13" type="ORF">BBK82_39230</name>
</gene>
<evidence type="ECO:0000256" key="1">
    <source>
        <dbReference type="ARBA" id="ARBA00000448"/>
    </source>
</evidence>
<dbReference type="InterPro" id="IPR017853">
    <property type="entry name" value="GH"/>
</dbReference>
<feature type="active site" description="Nucleophile" evidence="9 11">
    <location>
        <position position="362"/>
    </location>
</feature>
<name>A0A1B2HTR3_9PSEU</name>